<accession>A0A087D424</accession>
<sequence length="41" mass="4609">MNHKPNRFNDILTNIATGITITAWGTAVILLLIKLAVWVFQ</sequence>
<proteinExistence type="predicted"/>
<dbReference type="GeneID" id="85167185"/>
<keyword evidence="1" id="KW-1133">Transmembrane helix</keyword>
<dbReference type="RefSeq" id="WP_269429190.1">
    <property type="nucleotide sequence ID" value="NZ_CAUPKV010000018.1"/>
</dbReference>
<dbReference type="EMBL" id="JGZO01000031">
    <property type="protein sequence ID" value="KFI90274.1"/>
    <property type="molecule type" value="Genomic_DNA"/>
</dbReference>
<dbReference type="Proteomes" id="UP000029033">
    <property type="component" value="Unassembled WGS sequence"/>
</dbReference>
<dbReference type="STRING" id="158787.BSCA_1885"/>
<organism evidence="2 3">
    <name type="scientific">Bifidobacterium scardovii</name>
    <dbReference type="NCBI Taxonomy" id="158787"/>
    <lineage>
        <taxon>Bacteria</taxon>
        <taxon>Bacillati</taxon>
        <taxon>Actinomycetota</taxon>
        <taxon>Actinomycetes</taxon>
        <taxon>Bifidobacteriales</taxon>
        <taxon>Bifidobacteriaceae</taxon>
        <taxon>Bifidobacterium</taxon>
    </lineage>
</organism>
<reference evidence="2 3" key="1">
    <citation type="submission" date="2014-03" db="EMBL/GenBank/DDBJ databases">
        <title>Genomics of Bifidobacteria.</title>
        <authorList>
            <person name="Ventura M."/>
            <person name="Milani C."/>
            <person name="Lugli G.A."/>
        </authorList>
    </citation>
    <scope>NUCLEOTIDE SEQUENCE [LARGE SCALE GENOMIC DNA]</scope>
    <source>
        <strain evidence="2 3">LMG 21589</strain>
    </source>
</reference>
<protein>
    <submittedName>
        <fullName evidence="2">Uncharacterized protein</fullName>
    </submittedName>
</protein>
<evidence type="ECO:0000256" key="1">
    <source>
        <dbReference type="SAM" id="Phobius"/>
    </source>
</evidence>
<gene>
    <name evidence="2" type="ORF">BSCA_1885</name>
</gene>
<evidence type="ECO:0000313" key="3">
    <source>
        <dbReference type="Proteomes" id="UP000029033"/>
    </source>
</evidence>
<keyword evidence="1" id="KW-0472">Membrane</keyword>
<keyword evidence="1" id="KW-0812">Transmembrane</keyword>
<comment type="caution">
    <text evidence="2">The sequence shown here is derived from an EMBL/GenBank/DDBJ whole genome shotgun (WGS) entry which is preliminary data.</text>
</comment>
<evidence type="ECO:0000313" key="2">
    <source>
        <dbReference type="EMBL" id="KFI90274.1"/>
    </source>
</evidence>
<dbReference type="AlphaFoldDB" id="A0A087D424"/>
<feature type="transmembrane region" description="Helical" evidence="1">
    <location>
        <begin position="12"/>
        <end position="40"/>
    </location>
</feature>
<name>A0A087D424_9BIFI</name>
<keyword evidence="3" id="KW-1185">Reference proteome</keyword>